<organism evidence="2 3">
    <name type="scientific">SAR86 cluster bacterium</name>
    <dbReference type="NCBI Taxonomy" id="2030880"/>
    <lineage>
        <taxon>Bacteria</taxon>
        <taxon>Pseudomonadati</taxon>
        <taxon>Pseudomonadota</taxon>
        <taxon>Gammaproteobacteria</taxon>
        <taxon>SAR86 cluster</taxon>
    </lineage>
</organism>
<feature type="domain" description="DUF7832" evidence="1">
    <location>
        <begin position="18"/>
        <end position="95"/>
    </location>
</feature>
<proteinExistence type="predicted"/>
<comment type="caution">
    <text evidence="2">The sequence shown here is derived from an EMBL/GenBank/DDBJ whole genome shotgun (WGS) entry which is preliminary data.</text>
</comment>
<dbReference type="AlphaFoldDB" id="A0A973A8P2"/>
<evidence type="ECO:0000313" key="2">
    <source>
        <dbReference type="EMBL" id="NQV64607.1"/>
    </source>
</evidence>
<dbReference type="Pfam" id="PF25191">
    <property type="entry name" value="DUF7832"/>
    <property type="match status" value="1"/>
</dbReference>
<dbReference type="EMBL" id="JABMOJ010000164">
    <property type="protein sequence ID" value="NQV64607.1"/>
    <property type="molecule type" value="Genomic_DNA"/>
</dbReference>
<dbReference type="InterPro" id="IPR057154">
    <property type="entry name" value="DUF7832"/>
</dbReference>
<evidence type="ECO:0000313" key="3">
    <source>
        <dbReference type="Proteomes" id="UP000754644"/>
    </source>
</evidence>
<reference evidence="2" key="1">
    <citation type="submission" date="2020-05" db="EMBL/GenBank/DDBJ databases">
        <title>Sulfur intermediates as new biogeochemical hubs in an aquatic model microbial ecosystem.</title>
        <authorList>
            <person name="Vigneron A."/>
        </authorList>
    </citation>
    <scope>NUCLEOTIDE SEQUENCE</scope>
    <source>
        <strain evidence="2">Bin.250</strain>
    </source>
</reference>
<protein>
    <recommendedName>
        <fullName evidence="1">DUF7832 domain-containing protein</fullName>
    </recommendedName>
</protein>
<sequence>MNSYASMVLGGESRNVEQLGAYVAWLINNRLFQEEIERAAGAGITRVRMQDLTGADFLATELHGELLPQQLTKAGRAFTEYYLLSDLYDKDYQQVQLIGENEWLRYADLAPLISRAFRRFSEPEPTGLGGTLAKILKFPSRKK</sequence>
<accession>A0A973A8P2</accession>
<evidence type="ECO:0000259" key="1">
    <source>
        <dbReference type="Pfam" id="PF25191"/>
    </source>
</evidence>
<dbReference type="Proteomes" id="UP000754644">
    <property type="component" value="Unassembled WGS sequence"/>
</dbReference>
<gene>
    <name evidence="2" type="ORF">HQ497_04505</name>
</gene>
<name>A0A973A8P2_9GAMM</name>